<dbReference type="AlphaFoldDB" id="A0A182QCU9"/>
<sequence>MTRISWRVNLVSRHRSSSATGIGFGARVGSSSYTTSSIGLSGGVAIFSLTQNAGQPQHYGRSIRFPVLLRILTMPGGFCLRQQQVAPASGEKALGTLGTAKH</sequence>
<evidence type="ECO:0000313" key="2">
    <source>
        <dbReference type="Proteomes" id="UP000075886"/>
    </source>
</evidence>
<accession>A0A182QCU9</accession>
<dbReference type="VEuPathDB" id="VectorBase:AFAF007602"/>
<protein>
    <submittedName>
        <fullName evidence="1">Uncharacterized protein</fullName>
    </submittedName>
</protein>
<keyword evidence="2" id="KW-1185">Reference proteome</keyword>
<organism evidence="1 2">
    <name type="scientific">Anopheles farauti</name>
    <dbReference type="NCBI Taxonomy" id="69004"/>
    <lineage>
        <taxon>Eukaryota</taxon>
        <taxon>Metazoa</taxon>
        <taxon>Ecdysozoa</taxon>
        <taxon>Arthropoda</taxon>
        <taxon>Hexapoda</taxon>
        <taxon>Insecta</taxon>
        <taxon>Pterygota</taxon>
        <taxon>Neoptera</taxon>
        <taxon>Endopterygota</taxon>
        <taxon>Diptera</taxon>
        <taxon>Nematocera</taxon>
        <taxon>Culicoidea</taxon>
        <taxon>Culicidae</taxon>
        <taxon>Anophelinae</taxon>
        <taxon>Anopheles</taxon>
    </lineage>
</organism>
<dbReference type="EMBL" id="AXCN02000020">
    <property type="status" value="NOT_ANNOTATED_CDS"/>
    <property type="molecule type" value="Genomic_DNA"/>
</dbReference>
<reference evidence="2" key="1">
    <citation type="submission" date="2014-01" db="EMBL/GenBank/DDBJ databases">
        <title>The Genome Sequence of Anopheles farauti FAR1 (V2).</title>
        <authorList>
            <consortium name="The Broad Institute Genomics Platform"/>
            <person name="Neafsey D.E."/>
            <person name="Besansky N."/>
            <person name="Howell P."/>
            <person name="Walton C."/>
            <person name="Young S.K."/>
            <person name="Zeng Q."/>
            <person name="Gargeya S."/>
            <person name="Fitzgerald M."/>
            <person name="Haas B."/>
            <person name="Abouelleil A."/>
            <person name="Allen A.W."/>
            <person name="Alvarado L."/>
            <person name="Arachchi H.M."/>
            <person name="Berlin A.M."/>
            <person name="Chapman S.B."/>
            <person name="Gainer-Dewar J."/>
            <person name="Goldberg J."/>
            <person name="Griggs A."/>
            <person name="Gujja S."/>
            <person name="Hansen M."/>
            <person name="Howarth C."/>
            <person name="Imamovic A."/>
            <person name="Ireland A."/>
            <person name="Larimer J."/>
            <person name="McCowan C."/>
            <person name="Murphy C."/>
            <person name="Pearson M."/>
            <person name="Poon T.W."/>
            <person name="Priest M."/>
            <person name="Roberts A."/>
            <person name="Saif S."/>
            <person name="Shea T."/>
            <person name="Sisk P."/>
            <person name="Sykes S."/>
            <person name="Wortman J."/>
            <person name="Nusbaum C."/>
            <person name="Birren B."/>
        </authorList>
    </citation>
    <scope>NUCLEOTIDE SEQUENCE [LARGE SCALE GENOMIC DNA]</scope>
    <source>
        <strain evidence="2">FAR1</strain>
    </source>
</reference>
<dbReference type="Proteomes" id="UP000075886">
    <property type="component" value="Unassembled WGS sequence"/>
</dbReference>
<name>A0A182QCU9_9DIPT</name>
<evidence type="ECO:0000313" key="1">
    <source>
        <dbReference type="EnsemblMetazoa" id="AFAF007602-PA"/>
    </source>
</evidence>
<dbReference type="EnsemblMetazoa" id="AFAF007602-RA">
    <property type="protein sequence ID" value="AFAF007602-PA"/>
    <property type="gene ID" value="AFAF007602"/>
</dbReference>
<proteinExistence type="predicted"/>
<reference evidence="1" key="2">
    <citation type="submission" date="2020-05" db="UniProtKB">
        <authorList>
            <consortium name="EnsemblMetazoa"/>
        </authorList>
    </citation>
    <scope>IDENTIFICATION</scope>
    <source>
        <strain evidence="1">FAR1</strain>
    </source>
</reference>